<comment type="subunit">
    <text evidence="3">Interacts (via cytoplasmic region) with ILK.</text>
</comment>
<dbReference type="InterPro" id="IPR008532">
    <property type="entry name" value="NFACT_RNA-bd"/>
</dbReference>
<name>A0A023EIG3_AEDAL</name>
<evidence type="ECO:0000256" key="1">
    <source>
        <dbReference type="ARBA" id="ARBA00008998"/>
    </source>
</evidence>
<dbReference type="Pfam" id="PF05670">
    <property type="entry name" value="NFACT-R_1"/>
    <property type="match status" value="1"/>
</dbReference>
<dbReference type="OrthoDB" id="200398at2759"/>
<protein>
    <recommendedName>
        <fullName evidence="2">Coiled-coil domain-containing protein 25</fullName>
    </recommendedName>
</protein>
<dbReference type="OMA" id="YHDEKAV"/>
<organism evidence="6">
    <name type="scientific">Aedes albopictus</name>
    <name type="common">Asian tiger mosquito</name>
    <name type="synonym">Stegomyia albopicta</name>
    <dbReference type="NCBI Taxonomy" id="7160"/>
    <lineage>
        <taxon>Eukaryota</taxon>
        <taxon>Metazoa</taxon>
        <taxon>Ecdysozoa</taxon>
        <taxon>Arthropoda</taxon>
        <taxon>Hexapoda</taxon>
        <taxon>Insecta</taxon>
        <taxon>Pterygota</taxon>
        <taxon>Neoptera</taxon>
        <taxon>Endopterygota</taxon>
        <taxon>Diptera</taxon>
        <taxon>Nematocera</taxon>
        <taxon>Culicoidea</taxon>
        <taxon>Culicidae</taxon>
        <taxon>Culicinae</taxon>
        <taxon>Aedini</taxon>
        <taxon>Aedes</taxon>
        <taxon>Stegomyia</taxon>
    </lineage>
</organism>
<feature type="compositionally biased region" description="Polar residues" evidence="4">
    <location>
        <begin position="184"/>
        <end position="199"/>
    </location>
</feature>
<evidence type="ECO:0000259" key="5">
    <source>
        <dbReference type="Pfam" id="PF05670"/>
    </source>
</evidence>
<proteinExistence type="evidence at transcript level"/>
<evidence type="ECO:0000256" key="2">
    <source>
        <dbReference type="ARBA" id="ARBA00016700"/>
    </source>
</evidence>
<dbReference type="PANTHER" id="PTHR13049">
    <property type="entry name" value="DUF814-RELATED"/>
    <property type="match status" value="1"/>
</dbReference>
<reference evidence="6" key="1">
    <citation type="journal article" date="2014" name="PLoS Negl. Trop. Dis.">
        <title>Identification and characterization of seminal fluid proteins in the Asian tiger mosquito, Aedes albopictus.</title>
        <authorList>
            <person name="Boes K.E."/>
            <person name="Ribeiro J.M."/>
            <person name="Wong A."/>
            <person name="Harrington L.C."/>
            <person name="Wolfner M.F."/>
            <person name="Sirot L.K."/>
        </authorList>
    </citation>
    <scope>NUCLEOTIDE SEQUENCE</scope>
    <source>
        <tissue evidence="6">Reproductive organs</tissue>
    </source>
</reference>
<dbReference type="AlphaFoldDB" id="A0A023EIG3"/>
<dbReference type="VEuPathDB" id="VectorBase:AALFPA_063025"/>
<evidence type="ECO:0000256" key="4">
    <source>
        <dbReference type="SAM" id="MobiDB-lite"/>
    </source>
</evidence>
<evidence type="ECO:0000313" key="6">
    <source>
        <dbReference type="EMBL" id="JAC09203.1"/>
    </source>
</evidence>
<dbReference type="VEuPathDB" id="VectorBase:AALFPA_064453"/>
<feature type="domain" description="NFACT RNA-binding" evidence="5">
    <location>
        <begin position="1"/>
        <end position="111"/>
    </location>
</feature>
<feature type="region of interest" description="Disordered" evidence="4">
    <location>
        <begin position="138"/>
        <end position="208"/>
    </location>
</feature>
<evidence type="ECO:0000256" key="3">
    <source>
        <dbReference type="ARBA" id="ARBA00024214"/>
    </source>
</evidence>
<dbReference type="InterPro" id="IPR039730">
    <property type="entry name" value="Jlp2/Ccd25"/>
</dbReference>
<dbReference type="VEuPathDB" id="VectorBase:AALC636_012228"/>
<feature type="compositionally biased region" description="Basic and acidic residues" evidence="4">
    <location>
        <begin position="138"/>
        <end position="182"/>
    </location>
</feature>
<dbReference type="PANTHER" id="PTHR13049:SF2">
    <property type="entry name" value="COILED-COIL DOMAIN-CONTAINING PROTEIN 25"/>
    <property type="match status" value="1"/>
</dbReference>
<dbReference type="EMBL" id="GAPW01004395">
    <property type="protein sequence ID" value="JAC09203.1"/>
    <property type="molecule type" value="mRNA"/>
</dbReference>
<accession>A0A023EIG3</accession>
<sequence length="208" mass="24480">MVFYFTSNVVQPPVTLFMGIDKYENEELIKWGWPEDVWFHVDKVSSAHVYLRLAPGQSLDDVPAAVLEDACQLVKANSINGNKMNNIDIVYTMWENLKKTPAMEVGQVAFHKDKEVRKMRVEKRVNEIVNRLNKTKREEHPDFRAEREKRDADERADKKRAARDVREKEKEEEKRRKEEAEMRSYNSLMKSENMTSNYDAGNDSDEFM</sequence>
<comment type="similarity">
    <text evidence="1">Belongs to the CCDC25 family.</text>
</comment>